<dbReference type="EMBL" id="SNZG01000029">
    <property type="protein sequence ID" value="TDR35758.1"/>
    <property type="molecule type" value="Genomic_DNA"/>
</dbReference>
<dbReference type="SUPFAM" id="SSF52540">
    <property type="entry name" value="P-loop containing nucleoside triphosphate hydrolases"/>
    <property type="match status" value="1"/>
</dbReference>
<evidence type="ECO:0000313" key="4">
    <source>
        <dbReference type="Proteomes" id="UP000294641"/>
    </source>
</evidence>
<organism evidence="1 3">
    <name type="scientific">Kurthia zopfii</name>
    <dbReference type="NCBI Taxonomy" id="1650"/>
    <lineage>
        <taxon>Bacteria</taxon>
        <taxon>Bacillati</taxon>
        <taxon>Bacillota</taxon>
        <taxon>Bacilli</taxon>
        <taxon>Bacillales</taxon>
        <taxon>Caryophanaceae</taxon>
        <taxon>Kurthia</taxon>
    </lineage>
</organism>
<dbReference type="InterPro" id="IPR027417">
    <property type="entry name" value="P-loop_NTPase"/>
</dbReference>
<dbReference type="OrthoDB" id="2724383at2"/>
<gene>
    <name evidence="2" type="ORF">DFR61_12930</name>
    <name evidence="1" type="ORF">NCTC10597_01620</name>
</gene>
<dbReference type="EMBL" id="UGNP01000001">
    <property type="protein sequence ID" value="STX09913.1"/>
    <property type="molecule type" value="Genomic_DNA"/>
</dbReference>
<dbReference type="Proteomes" id="UP000294641">
    <property type="component" value="Unassembled WGS sequence"/>
</dbReference>
<dbReference type="RefSeq" id="WP_109350279.1">
    <property type="nucleotide sequence ID" value="NZ_BJUE01000025.1"/>
</dbReference>
<protein>
    <submittedName>
        <fullName evidence="1">Uncharacterized protein</fullName>
    </submittedName>
</protein>
<dbReference type="Proteomes" id="UP000254330">
    <property type="component" value="Unassembled WGS sequence"/>
</dbReference>
<proteinExistence type="predicted"/>
<dbReference type="Gene3D" id="3.40.50.300">
    <property type="entry name" value="P-loop containing nucleotide triphosphate hydrolases"/>
    <property type="match status" value="1"/>
</dbReference>
<reference evidence="1 3" key="1">
    <citation type="submission" date="2018-06" db="EMBL/GenBank/DDBJ databases">
        <authorList>
            <consortium name="Pathogen Informatics"/>
            <person name="Doyle S."/>
        </authorList>
    </citation>
    <scope>NUCLEOTIDE SEQUENCE [LARGE SCALE GENOMIC DNA]</scope>
    <source>
        <strain evidence="1 3">NCTC10597</strain>
    </source>
</reference>
<dbReference type="AlphaFoldDB" id="A0A8B4QAX4"/>
<name>A0A8B4QAX4_9BACL</name>
<keyword evidence="4" id="KW-1185">Reference proteome</keyword>
<reference evidence="2 4" key="2">
    <citation type="submission" date="2019-03" db="EMBL/GenBank/DDBJ databases">
        <title>Genomic Encyclopedia of Type Strains, Phase IV (KMG-IV): sequencing the most valuable type-strain genomes for metagenomic binning, comparative biology and taxonomic classification.</title>
        <authorList>
            <person name="Goeker M."/>
        </authorList>
    </citation>
    <scope>NUCLEOTIDE SEQUENCE [LARGE SCALE GENOMIC DNA]</scope>
    <source>
        <strain evidence="2 4">DSM 20580</strain>
    </source>
</reference>
<evidence type="ECO:0000313" key="2">
    <source>
        <dbReference type="EMBL" id="TDR35758.1"/>
    </source>
</evidence>
<comment type="caution">
    <text evidence="1">The sequence shown here is derived from an EMBL/GenBank/DDBJ whole genome shotgun (WGS) entry which is preliminary data.</text>
</comment>
<sequence>MNNEKNNEGTLYLSKIQPDNQGEQTLSDEIIAMLESIQHHLNQNFSTRHTAKKLREIISDLNPVLKVLLIGDTESRKSQFINTILNRHLMPTEFNGVSRVNSIIHFGEVDQVTAHFLDGQVAIFDAQQIELFAVSDTFSSQMMRDGLDYLDIQINHDLLKSFAFLDTASYEKNLFIKESFLNRCPSVLWILNSDFKNSPTEKLMQAKLEHYAKSLHFIKTNDNIICDGKRQMTVSLPLMTEAIVENDSSKFAQSNFDSLLQMFNDSKQSIEMYRTNLMDRLFKWINRFSIESTSLVNRDPYKEAYSLLKEFSESGVSLMSMSAEFQQQIKIFDVQYESIRGSFQQLETAHQLIVFLKENELQKKVEVQQFINLYESYSSEVIEYRKVFKNEESEAQKQVAEKIQQSSQQVLLKFDEVKNIIFKLVQNKLLIIENQILEVKTQIEYRLSRLFNATKRLQAFDVIVEAKKEIELLIEQFEPTQSNKMYLEMVKEIPMDHQQYVQSFLQQRAELMKYKVDKKSQAIYKEVLEKINIIMPL</sequence>
<evidence type="ECO:0000313" key="1">
    <source>
        <dbReference type="EMBL" id="STX09913.1"/>
    </source>
</evidence>
<accession>A0A8B4QAX4</accession>
<evidence type="ECO:0000313" key="3">
    <source>
        <dbReference type="Proteomes" id="UP000254330"/>
    </source>
</evidence>